<feature type="compositionally biased region" description="Basic and acidic residues" evidence="1">
    <location>
        <begin position="189"/>
        <end position="204"/>
    </location>
</feature>
<evidence type="ECO:0000313" key="3">
    <source>
        <dbReference type="EMBL" id="APA97601.1"/>
    </source>
</evidence>
<protein>
    <submittedName>
        <fullName evidence="4">Uncharacterized protein</fullName>
    </submittedName>
</protein>
<dbReference type="Proteomes" id="UP000037179">
    <property type="component" value="Unassembled WGS sequence"/>
</dbReference>
<proteinExistence type="predicted"/>
<feature type="region of interest" description="Disordered" evidence="1">
    <location>
        <begin position="185"/>
        <end position="204"/>
    </location>
</feature>
<dbReference type="RefSeq" id="WP_033090853.1">
    <property type="nucleotide sequence ID" value="NZ_AP017900.1"/>
</dbReference>
<name>A0A0B8NQR1_9NOCA</name>
<dbReference type="Proteomes" id="UP000180166">
    <property type="component" value="Chromosome"/>
</dbReference>
<keyword evidence="2" id="KW-0472">Membrane</keyword>
<dbReference type="AlphaFoldDB" id="A0A0B8NQR1"/>
<accession>A0A0B8NQR1</accession>
<dbReference type="EMBL" id="CP017839">
    <property type="protein sequence ID" value="APA97601.1"/>
    <property type="molecule type" value="Genomic_DNA"/>
</dbReference>
<gene>
    <name evidence="3" type="ORF">NS506_03549</name>
    <name evidence="4" type="ORF">NSK11_contig00164-0016</name>
</gene>
<evidence type="ECO:0000256" key="2">
    <source>
        <dbReference type="SAM" id="Phobius"/>
    </source>
</evidence>
<keyword evidence="2" id="KW-1133">Transmembrane helix</keyword>
<reference evidence="3 6" key="3">
    <citation type="submission" date="2016-10" db="EMBL/GenBank/DDBJ databases">
        <title>Genome sequence of Nocardia seriolae strain EM150506, isolated from Anguila japonica.</title>
        <authorList>
            <person name="Han H.-J."/>
        </authorList>
    </citation>
    <scope>NUCLEOTIDE SEQUENCE [LARGE SCALE GENOMIC DNA]</scope>
    <source>
        <strain evidence="3 6">EM150506</strain>
    </source>
</reference>
<organism evidence="4 5">
    <name type="scientific">Nocardia seriolae</name>
    <dbReference type="NCBI Taxonomy" id="37332"/>
    <lineage>
        <taxon>Bacteria</taxon>
        <taxon>Bacillati</taxon>
        <taxon>Actinomycetota</taxon>
        <taxon>Actinomycetes</taxon>
        <taxon>Mycobacteriales</taxon>
        <taxon>Nocardiaceae</taxon>
        <taxon>Nocardia</taxon>
    </lineage>
</organism>
<dbReference type="GeneID" id="93375859"/>
<reference evidence="4 5" key="2">
    <citation type="journal article" date="2016" name="Genome Announc.">
        <title>Draft Genome Sequence of Erythromycin- and Oxytetracycline-Sensitive Nocardia seriolae Strain U-1 (NBRC 110359).</title>
        <authorList>
            <person name="Imajoh M."/>
            <person name="Sukeda M."/>
            <person name="Shimizu M."/>
            <person name="Yamane J."/>
            <person name="Ohnishi K."/>
            <person name="Oshima S."/>
        </authorList>
    </citation>
    <scope>NUCLEOTIDE SEQUENCE [LARGE SCALE GENOMIC DNA]</scope>
    <source>
        <strain evidence="4 5">U-1</strain>
    </source>
</reference>
<sequence>MNRNQIRAAMIGVTAGVTAGIVTVAGIIAYDDYDLWDKARHAIARWRLLPVDRTELDRLRAARTARDSARRHARASATTLTRLCFQPGLLLPHHLVGTLQELSVPALITEIERAMHQATRMTGASNWPGHRDALLDEFHRRHSWPTELSLPELDRLRLDAAADHLQTLAATAALRIPVAAPTANGFDYPKFEGPDDDHTALSEE</sequence>
<evidence type="ECO:0000313" key="6">
    <source>
        <dbReference type="Proteomes" id="UP000180166"/>
    </source>
</evidence>
<evidence type="ECO:0000313" key="4">
    <source>
        <dbReference type="EMBL" id="GAP32545.1"/>
    </source>
</evidence>
<dbReference type="EMBL" id="BBYQ01000164">
    <property type="protein sequence ID" value="GAP32545.1"/>
    <property type="molecule type" value="Genomic_DNA"/>
</dbReference>
<evidence type="ECO:0000313" key="5">
    <source>
        <dbReference type="Proteomes" id="UP000037179"/>
    </source>
</evidence>
<feature type="transmembrane region" description="Helical" evidence="2">
    <location>
        <begin position="6"/>
        <end position="30"/>
    </location>
</feature>
<dbReference type="KEGG" id="nsr:NS506_03549"/>
<keyword evidence="2" id="KW-0812">Transmembrane</keyword>
<evidence type="ECO:0000256" key="1">
    <source>
        <dbReference type="SAM" id="MobiDB-lite"/>
    </source>
</evidence>
<keyword evidence="5" id="KW-1185">Reference proteome</keyword>
<reference evidence="5" key="1">
    <citation type="submission" date="2015-07" db="EMBL/GenBank/DDBJ databases">
        <title>Nocardia seriolae U-1 whole genome shotgun sequence.</title>
        <authorList>
            <person name="Imajoh M."/>
            <person name="Fukumoto Y."/>
            <person name="Sukeda M."/>
            <person name="Yamane J."/>
            <person name="Yamasaki K."/>
            <person name="Shimizu M."/>
            <person name="Ohnishi K."/>
            <person name="Oshima S."/>
        </authorList>
    </citation>
    <scope>NUCLEOTIDE SEQUENCE [LARGE SCALE GENOMIC DNA]</scope>
    <source>
        <strain evidence="5">U-1</strain>
    </source>
</reference>